<sequence>MNQYKMSSPAERARLRVVYALLGTVFFMPVNLIAMEICLALAVVFAAFCGWKYGFGPAPSIPLLVPAAGFCFAALLSLVGSPHGLMGFAFYCFTIVQYALLYMLVIFFVRGQAERHLLLTGLFVSAAVVCLYGLYQYAHMLTLGEAAWVDNSAFPLLQRRMYSTLYNPNLLSAFLLMVMGAAASMTICTGHRSHRWLYVGLFAALSLCLILTYSRGAWLSAAALVLFFGFVWDKRLWALFLLVPPVLLFYRGGVTNRLMSIFSYSEADTSVSMRLDMWNGALEMLGDHPVLGIGWGAFKYMYPVYNEFIQQAGITIYHAHNMFFNIAAETGLAGFFFFLWFFLGCGWYGLKVLRRGGLSHFDRAAAMTMSAAVISQAVCGLGDYDLFSTQISLTFWLLCGIFSNMFIDIQKNKKKSLRNNSQ</sequence>
<gene>
    <name evidence="7" type="ORF">DKB62_08980</name>
</gene>
<proteinExistence type="predicted"/>
<dbReference type="AlphaFoldDB" id="A0A346B2R8"/>
<reference evidence="7 8" key="1">
    <citation type="submission" date="2018-05" db="EMBL/GenBank/DDBJ databases">
        <title>Complete genome sequence of Megasphaera sp. AJH120T, isolated from the ceca of a chicken.</title>
        <authorList>
            <person name="Maki J."/>
            <person name="Looft T."/>
        </authorList>
    </citation>
    <scope>NUCLEOTIDE SEQUENCE [LARGE SCALE GENOMIC DNA]</scope>
    <source>
        <strain evidence="7 8">AJH120</strain>
    </source>
</reference>
<dbReference type="Pfam" id="PF04932">
    <property type="entry name" value="Wzy_C"/>
    <property type="match status" value="1"/>
</dbReference>
<dbReference type="KEGG" id="meg:DKB62_08980"/>
<evidence type="ECO:0000256" key="5">
    <source>
        <dbReference type="SAM" id="Phobius"/>
    </source>
</evidence>
<evidence type="ECO:0000313" key="7">
    <source>
        <dbReference type="EMBL" id="AXL22411.1"/>
    </source>
</evidence>
<evidence type="ECO:0000256" key="3">
    <source>
        <dbReference type="ARBA" id="ARBA00022989"/>
    </source>
</evidence>
<feature type="transmembrane region" description="Helical" evidence="5">
    <location>
        <begin position="170"/>
        <end position="190"/>
    </location>
</feature>
<feature type="transmembrane region" description="Helical" evidence="5">
    <location>
        <begin position="116"/>
        <end position="135"/>
    </location>
</feature>
<dbReference type="InterPro" id="IPR051533">
    <property type="entry name" value="WaaL-like"/>
</dbReference>
<feature type="transmembrane region" description="Helical" evidence="5">
    <location>
        <begin position="20"/>
        <end position="49"/>
    </location>
</feature>
<feature type="transmembrane region" description="Helical" evidence="5">
    <location>
        <begin position="61"/>
        <end position="79"/>
    </location>
</feature>
<feature type="domain" description="O-antigen ligase-related" evidence="6">
    <location>
        <begin position="201"/>
        <end position="339"/>
    </location>
</feature>
<feature type="transmembrane region" description="Helical" evidence="5">
    <location>
        <begin position="391"/>
        <end position="409"/>
    </location>
</feature>
<organism evidence="7 8">
    <name type="scientific">Megasphaera stantonii</name>
    <dbReference type="NCBI Taxonomy" id="2144175"/>
    <lineage>
        <taxon>Bacteria</taxon>
        <taxon>Bacillati</taxon>
        <taxon>Bacillota</taxon>
        <taxon>Negativicutes</taxon>
        <taxon>Veillonellales</taxon>
        <taxon>Veillonellaceae</taxon>
        <taxon>Megasphaera</taxon>
    </lineage>
</organism>
<keyword evidence="2 5" id="KW-0812">Transmembrane</keyword>
<feature type="transmembrane region" description="Helical" evidence="5">
    <location>
        <begin position="85"/>
        <end position="109"/>
    </location>
</feature>
<evidence type="ECO:0000256" key="2">
    <source>
        <dbReference type="ARBA" id="ARBA00022692"/>
    </source>
</evidence>
<evidence type="ECO:0000259" key="6">
    <source>
        <dbReference type="Pfam" id="PF04932"/>
    </source>
</evidence>
<keyword evidence="4 5" id="KW-0472">Membrane</keyword>
<feature type="transmembrane region" description="Helical" evidence="5">
    <location>
        <begin position="236"/>
        <end position="254"/>
    </location>
</feature>
<accession>A0A346B2R8</accession>
<evidence type="ECO:0000256" key="1">
    <source>
        <dbReference type="ARBA" id="ARBA00004141"/>
    </source>
</evidence>
<keyword evidence="8" id="KW-1185">Reference proteome</keyword>
<dbReference type="Proteomes" id="UP000254337">
    <property type="component" value="Chromosome"/>
</dbReference>
<dbReference type="EMBL" id="CP029462">
    <property type="protein sequence ID" value="AXL22411.1"/>
    <property type="molecule type" value="Genomic_DNA"/>
</dbReference>
<evidence type="ECO:0000256" key="4">
    <source>
        <dbReference type="ARBA" id="ARBA00023136"/>
    </source>
</evidence>
<keyword evidence="3 5" id="KW-1133">Transmembrane helix</keyword>
<name>A0A346B2R8_9FIRM</name>
<protein>
    <submittedName>
        <fullName evidence="7">Polymerase</fullName>
    </submittedName>
</protein>
<feature type="transmembrane region" description="Helical" evidence="5">
    <location>
        <begin position="332"/>
        <end position="350"/>
    </location>
</feature>
<dbReference type="InterPro" id="IPR007016">
    <property type="entry name" value="O-antigen_ligase-rel_domated"/>
</dbReference>
<dbReference type="GO" id="GO:0016020">
    <property type="term" value="C:membrane"/>
    <property type="evidence" value="ECO:0007669"/>
    <property type="project" value="UniProtKB-SubCell"/>
</dbReference>
<dbReference type="PANTHER" id="PTHR37422">
    <property type="entry name" value="TEICHURONIC ACID BIOSYNTHESIS PROTEIN TUAE"/>
    <property type="match status" value="1"/>
</dbReference>
<feature type="transmembrane region" description="Helical" evidence="5">
    <location>
        <begin position="197"/>
        <end position="230"/>
    </location>
</feature>
<evidence type="ECO:0000313" key="8">
    <source>
        <dbReference type="Proteomes" id="UP000254337"/>
    </source>
</evidence>
<dbReference type="OrthoDB" id="9806320at2"/>
<dbReference type="PANTHER" id="PTHR37422:SF13">
    <property type="entry name" value="LIPOPOLYSACCHARIDE BIOSYNTHESIS PROTEIN PA4999-RELATED"/>
    <property type="match status" value="1"/>
</dbReference>
<comment type="subcellular location">
    <subcellularLocation>
        <location evidence="1">Membrane</location>
        <topology evidence="1">Multi-pass membrane protein</topology>
    </subcellularLocation>
</comment>